<keyword evidence="2" id="KW-0378">Hydrolase</keyword>
<dbReference type="PROSITE" id="PS51257">
    <property type="entry name" value="PROKAR_LIPOPROTEIN"/>
    <property type="match status" value="1"/>
</dbReference>
<dbReference type="SUPFAM" id="SSF89392">
    <property type="entry name" value="Prokaryotic lipoproteins and lipoprotein localization factors"/>
    <property type="match status" value="1"/>
</dbReference>
<organism evidence="2 3">
    <name type="scientific">Nonlabens spongiae</name>
    <dbReference type="NCBI Taxonomy" id="331648"/>
    <lineage>
        <taxon>Bacteria</taxon>
        <taxon>Pseudomonadati</taxon>
        <taxon>Bacteroidota</taxon>
        <taxon>Flavobacteriia</taxon>
        <taxon>Flavobacteriales</taxon>
        <taxon>Flavobacteriaceae</taxon>
        <taxon>Nonlabens</taxon>
    </lineage>
</organism>
<proteinExistence type="predicted"/>
<sequence>MKRFFIFLFFGLLIASCNPNLKPSNKANEAAKKARVVKSHEASFADFKTLKARVGVDYQDDKQSRSITMSLRMEKGKHIWMSASLLGFTLAKVHITPDRVQFYEKLNKRYFDGDFRLISDFLGEELDFEQLEKVLMGQAVEPLLNYDYSIAENSYVFRADGAFSKLFRIRPSDFKLSQQAISKPQENSFLMIKYPEYQEVGKITIPQVINIDAKRNQRFSKVNLDFNRVELDEDLSFPFEIPDGYTKIEL</sequence>
<evidence type="ECO:0000313" key="2">
    <source>
        <dbReference type="EMBL" id="ARN79446.1"/>
    </source>
</evidence>
<reference evidence="2 3" key="1">
    <citation type="submission" date="2016-11" db="EMBL/GenBank/DDBJ databases">
        <title>Trade-off between light-utilization and light-protection in marine flavobacteria.</title>
        <authorList>
            <person name="Kumagai Y."/>
        </authorList>
    </citation>
    <scope>NUCLEOTIDE SEQUENCE [LARGE SCALE GENOMIC DNA]</scope>
    <source>
        <strain evidence="2 3">JCM 13191</strain>
    </source>
</reference>
<dbReference type="InterPro" id="IPR029046">
    <property type="entry name" value="LolA/LolB/LppX"/>
</dbReference>
<keyword evidence="1" id="KW-0732">Signal</keyword>
<dbReference type="GO" id="GO:0016787">
    <property type="term" value="F:hydrolase activity"/>
    <property type="evidence" value="ECO:0007669"/>
    <property type="project" value="UniProtKB-KW"/>
</dbReference>
<dbReference type="Proteomes" id="UP000193431">
    <property type="component" value="Chromosome"/>
</dbReference>
<dbReference type="Pfam" id="PF14125">
    <property type="entry name" value="DUF4292"/>
    <property type="match status" value="1"/>
</dbReference>
<keyword evidence="3" id="KW-1185">Reference proteome</keyword>
<dbReference type="Gene3D" id="2.50.20.10">
    <property type="entry name" value="Lipoprotein localisation LolA/LolB/LppX"/>
    <property type="match status" value="1"/>
</dbReference>
<gene>
    <name evidence="2" type="ORF">BST97_10115</name>
</gene>
<evidence type="ECO:0000313" key="3">
    <source>
        <dbReference type="Proteomes" id="UP000193431"/>
    </source>
</evidence>
<accession>A0A1W6MPL0</accession>
<evidence type="ECO:0000256" key="1">
    <source>
        <dbReference type="ARBA" id="ARBA00022729"/>
    </source>
</evidence>
<dbReference type="STRING" id="331648.BST97_10115"/>
<protein>
    <submittedName>
        <fullName evidence="2">Deoxyuridine 5'-triphosphate nucleotidohydrolase</fullName>
    </submittedName>
</protein>
<dbReference type="AlphaFoldDB" id="A0A1W6MPL0"/>
<dbReference type="InterPro" id="IPR025634">
    <property type="entry name" value="DUF4292"/>
</dbReference>
<dbReference type="EMBL" id="CP019344">
    <property type="protein sequence ID" value="ARN79446.1"/>
    <property type="molecule type" value="Genomic_DNA"/>
</dbReference>
<name>A0A1W6MPL0_9FLAO</name>
<dbReference type="OrthoDB" id="849114at2"/>